<dbReference type="EMBL" id="JAHFXS010001162">
    <property type="protein sequence ID" value="KAG9979230.1"/>
    <property type="molecule type" value="Genomic_DNA"/>
</dbReference>
<proteinExistence type="predicted"/>
<reference evidence="1" key="1">
    <citation type="journal article" date="2021" name="J Fungi (Basel)">
        <title>Virulence traits and population genomics of the black yeast Aureobasidium melanogenum.</title>
        <authorList>
            <person name="Cernosa A."/>
            <person name="Sun X."/>
            <person name="Gostincar C."/>
            <person name="Fang C."/>
            <person name="Gunde-Cimerman N."/>
            <person name="Song Z."/>
        </authorList>
    </citation>
    <scope>NUCLEOTIDE SEQUENCE</scope>
    <source>
        <strain evidence="1">EXF-9298</strain>
    </source>
</reference>
<evidence type="ECO:0000313" key="1">
    <source>
        <dbReference type="EMBL" id="KAG9979230.1"/>
    </source>
</evidence>
<reference evidence="1" key="2">
    <citation type="submission" date="2021-08" db="EMBL/GenBank/DDBJ databases">
        <authorList>
            <person name="Gostincar C."/>
            <person name="Sun X."/>
            <person name="Song Z."/>
            <person name="Gunde-Cimerman N."/>
        </authorList>
    </citation>
    <scope>NUCLEOTIDE SEQUENCE</scope>
    <source>
        <strain evidence="1">EXF-9298</strain>
    </source>
</reference>
<gene>
    <name evidence="1" type="ORF">KCU98_g8911</name>
</gene>
<name>A0A9P8FQ65_AURME</name>
<feature type="non-terminal residue" evidence="1">
    <location>
        <position position="280"/>
    </location>
</feature>
<organism evidence="1 2">
    <name type="scientific">Aureobasidium melanogenum</name>
    <name type="common">Aureobasidium pullulans var. melanogenum</name>
    <dbReference type="NCBI Taxonomy" id="46634"/>
    <lineage>
        <taxon>Eukaryota</taxon>
        <taxon>Fungi</taxon>
        <taxon>Dikarya</taxon>
        <taxon>Ascomycota</taxon>
        <taxon>Pezizomycotina</taxon>
        <taxon>Dothideomycetes</taxon>
        <taxon>Dothideomycetidae</taxon>
        <taxon>Dothideales</taxon>
        <taxon>Saccotheciaceae</taxon>
        <taxon>Aureobasidium</taxon>
    </lineage>
</organism>
<evidence type="ECO:0000313" key="2">
    <source>
        <dbReference type="Proteomes" id="UP000729357"/>
    </source>
</evidence>
<feature type="non-terminal residue" evidence="1">
    <location>
        <position position="1"/>
    </location>
</feature>
<dbReference type="AlphaFoldDB" id="A0A9P8FQ65"/>
<accession>A0A9P8FQ65</accession>
<dbReference type="Proteomes" id="UP000729357">
    <property type="component" value="Unassembled WGS sequence"/>
</dbReference>
<comment type="caution">
    <text evidence="1">The sequence shown here is derived from an EMBL/GenBank/DDBJ whole genome shotgun (WGS) entry which is preliminary data.</text>
</comment>
<keyword evidence="2" id="KW-1185">Reference proteome</keyword>
<sequence>VTMLGLDANPPAHGISWSGIEVDSDVAPFVYPLAKIRDEVRKQAIAGTIDAPAILSHFDAAALKTPPSTKEGAAAAEATVGWLSKLNDLIKSDAVPKAYMPLCDELRDTTLWNLGIYLEDRVNAPALVRPLNASLREERANREALAAMKLEKAKAAKEAKEKEERERLEKGKFSHLEMFRTAEFSEWDEEGLPTKDKEVVQQYVQRSHPLSNVINTMEFLAQKVWISGEEIPLALAFEQSCGAVDVGKQGLNAPVWARFNRTPYKHNDQVNEKLPKGHSS</sequence>
<protein>
    <submittedName>
        <fullName evidence="1">Uncharacterized protein</fullName>
    </submittedName>
</protein>